<dbReference type="InterPro" id="IPR036779">
    <property type="entry name" value="LysM_dom_sf"/>
</dbReference>
<dbReference type="SMART" id="SM00257">
    <property type="entry name" value="LysM"/>
    <property type="match status" value="1"/>
</dbReference>
<evidence type="ECO:0000313" key="4">
    <source>
        <dbReference type="Proteomes" id="UP000283077"/>
    </source>
</evidence>
<feature type="domain" description="LysM" evidence="2">
    <location>
        <begin position="33"/>
        <end position="81"/>
    </location>
</feature>
<dbReference type="EMBL" id="SACS01000006">
    <property type="protein sequence ID" value="RVU40041.1"/>
    <property type="molecule type" value="Genomic_DNA"/>
</dbReference>
<comment type="caution">
    <text evidence="3">The sequence shown here is derived from an EMBL/GenBank/DDBJ whole genome shotgun (WGS) entry which is preliminary data.</text>
</comment>
<accession>A0A437QZY3</accession>
<feature type="chain" id="PRO_5018986514" evidence="1">
    <location>
        <begin position="23"/>
        <end position="392"/>
    </location>
</feature>
<dbReference type="InterPro" id="IPR018392">
    <property type="entry name" value="LysM"/>
</dbReference>
<name>A0A437QZY3_9GAMM</name>
<dbReference type="PANTHER" id="PTHR34700">
    <property type="entry name" value="POTASSIUM BINDING PROTEIN KBP"/>
    <property type="match status" value="1"/>
</dbReference>
<sequence length="392" mass="43128">MLKIITTSIAALLLCYTGFVTAQELTLKPDAPKNYTVKEGDTLWDISGLYLAQPWLWPQLWKLNPQVDNPHLIFPGDVLSLTYDADGNPVLAINDENAVITVSPDTEAAVSETEVVAISGPSGIKKLTPKIRKTIKSTKAVTTLPLKMIRPFLTFEQALTEAEIAALPYVLGANEEWKNTIVEQILYVKGELELGSSYGIYRKGKPYIDPVTEELLGYETILVATGKVFRPGSIENKTPASVQVIDVKQEIKQGDRLIPASDGQSLPAFFVMSKPEKVIDGVIIDTTSDLREFSKWDIVVLNKGSIEDLKAGHMLSIYRKSPSVVDTKRGPVYMSDASKYEKLTGGIEGEALEMPREKIGQLMIFKVADRVSFAIVTSTSRPIRVGDLIGEI</sequence>
<dbReference type="AlphaFoldDB" id="A0A437QZY3"/>
<dbReference type="PROSITE" id="PS51782">
    <property type="entry name" value="LYSM"/>
    <property type="match status" value="1"/>
</dbReference>
<dbReference type="PANTHER" id="PTHR34700:SF4">
    <property type="entry name" value="PHAGE-LIKE ELEMENT PBSX PROTEIN XKDP"/>
    <property type="match status" value="1"/>
</dbReference>
<dbReference type="CDD" id="cd00118">
    <property type="entry name" value="LysM"/>
    <property type="match status" value="1"/>
</dbReference>
<dbReference type="Pfam" id="PF01476">
    <property type="entry name" value="LysM"/>
    <property type="match status" value="1"/>
</dbReference>
<feature type="signal peptide" evidence="1">
    <location>
        <begin position="1"/>
        <end position="22"/>
    </location>
</feature>
<keyword evidence="4" id="KW-1185">Reference proteome</keyword>
<dbReference type="OrthoDB" id="9765158at2"/>
<protein>
    <submittedName>
        <fullName evidence="3">LysM domain-containing protein</fullName>
    </submittedName>
</protein>
<reference evidence="3 4" key="1">
    <citation type="submission" date="2019-01" db="EMBL/GenBank/DDBJ databases">
        <authorList>
            <person name="Chen W.-M."/>
        </authorList>
    </citation>
    <scope>NUCLEOTIDE SEQUENCE [LARGE SCALE GENOMIC DNA]</scope>
    <source>
        <strain evidence="3 4">KYPC3</strain>
    </source>
</reference>
<dbReference type="Proteomes" id="UP000283077">
    <property type="component" value="Unassembled WGS sequence"/>
</dbReference>
<dbReference type="RefSeq" id="WP_127698375.1">
    <property type="nucleotide sequence ID" value="NZ_SACS01000006.1"/>
</dbReference>
<organism evidence="3 4">
    <name type="scientific">Rheinheimera riviphila</name>
    <dbReference type="NCBI Taxonomy" id="1834037"/>
    <lineage>
        <taxon>Bacteria</taxon>
        <taxon>Pseudomonadati</taxon>
        <taxon>Pseudomonadota</taxon>
        <taxon>Gammaproteobacteria</taxon>
        <taxon>Chromatiales</taxon>
        <taxon>Chromatiaceae</taxon>
        <taxon>Rheinheimera</taxon>
    </lineage>
</organism>
<gene>
    <name evidence="3" type="ORF">EOE67_07245</name>
</gene>
<evidence type="ECO:0000259" key="2">
    <source>
        <dbReference type="PROSITE" id="PS51782"/>
    </source>
</evidence>
<dbReference type="Gene3D" id="3.10.350.10">
    <property type="entry name" value="LysM domain"/>
    <property type="match status" value="1"/>
</dbReference>
<keyword evidence="1" id="KW-0732">Signal</keyword>
<evidence type="ECO:0000256" key="1">
    <source>
        <dbReference type="SAM" id="SignalP"/>
    </source>
</evidence>
<evidence type="ECO:0000313" key="3">
    <source>
        <dbReference type="EMBL" id="RVU40041.1"/>
    </source>
</evidence>
<proteinExistence type="predicted"/>
<dbReference type="SUPFAM" id="SSF54106">
    <property type="entry name" value="LysM domain"/>
    <property type="match status" value="1"/>
</dbReference>
<dbReference type="InterPro" id="IPR052196">
    <property type="entry name" value="Bact_Kbp"/>
</dbReference>